<proteinExistence type="predicted"/>
<evidence type="ECO:0000313" key="2">
    <source>
        <dbReference type="EMBL" id="TGE28308.1"/>
    </source>
</evidence>
<keyword evidence="1" id="KW-0812">Transmembrane</keyword>
<organism evidence="2 3">
    <name type="scientific">Hymenobacter metallicola</name>
    <dbReference type="NCBI Taxonomy" id="2563114"/>
    <lineage>
        <taxon>Bacteria</taxon>
        <taxon>Pseudomonadati</taxon>
        <taxon>Bacteroidota</taxon>
        <taxon>Cytophagia</taxon>
        <taxon>Cytophagales</taxon>
        <taxon>Hymenobacteraceae</taxon>
        <taxon>Hymenobacter</taxon>
    </lineage>
</organism>
<evidence type="ECO:0000256" key="1">
    <source>
        <dbReference type="SAM" id="Phobius"/>
    </source>
</evidence>
<feature type="transmembrane region" description="Helical" evidence="1">
    <location>
        <begin position="116"/>
        <end position="136"/>
    </location>
</feature>
<keyword evidence="1" id="KW-1133">Transmembrane helix</keyword>
<name>A0A4Z0QDW6_9BACT</name>
<comment type="caution">
    <text evidence="2">The sequence shown here is derived from an EMBL/GenBank/DDBJ whole genome shotgun (WGS) entry which is preliminary data.</text>
</comment>
<keyword evidence="1" id="KW-0472">Membrane</keyword>
<keyword evidence="3" id="KW-1185">Reference proteome</keyword>
<protein>
    <submittedName>
        <fullName evidence="2">Uncharacterized protein</fullName>
    </submittedName>
</protein>
<dbReference type="EMBL" id="SRMB01000001">
    <property type="protein sequence ID" value="TGE28308.1"/>
    <property type="molecule type" value="Genomic_DNA"/>
</dbReference>
<evidence type="ECO:0000313" key="3">
    <source>
        <dbReference type="Proteomes" id="UP000298471"/>
    </source>
</evidence>
<dbReference type="AlphaFoldDB" id="A0A4Z0QDW6"/>
<accession>A0A4Z0QDW6</accession>
<dbReference type="RefSeq" id="WP_135391679.1">
    <property type="nucleotide sequence ID" value="NZ_SRMB01000001.1"/>
</dbReference>
<sequence length="157" mass="17202">MFVSEPQHFAYRSNLSAEALRASADEFVARQGSVQYPKMYSAGWQSATVLEVAPKGALGGLKYTGRQRATLDFRPGNGETLVHLTVSPAASLPTLFYGIIVVALWSGFSCLRHSHWLHVGLSAGFGILGTGALRILHQASTRLLRQDLERSFELMPR</sequence>
<feature type="transmembrane region" description="Helical" evidence="1">
    <location>
        <begin position="81"/>
        <end position="104"/>
    </location>
</feature>
<dbReference type="Proteomes" id="UP000298471">
    <property type="component" value="Unassembled WGS sequence"/>
</dbReference>
<dbReference type="OrthoDB" id="881410at2"/>
<reference evidence="2 3" key="1">
    <citation type="submission" date="2019-04" db="EMBL/GenBank/DDBJ databases">
        <authorList>
            <person name="Feng G."/>
            <person name="Zhang J."/>
            <person name="Zhu H."/>
        </authorList>
    </citation>
    <scope>NUCLEOTIDE SEQUENCE [LARGE SCALE GENOMIC DNA]</scope>
    <source>
        <strain evidence="2 3">9PBR-1</strain>
    </source>
</reference>
<gene>
    <name evidence="2" type="ORF">E5K02_02250</name>
</gene>